<dbReference type="GO" id="GO:0005886">
    <property type="term" value="C:plasma membrane"/>
    <property type="evidence" value="ECO:0007669"/>
    <property type="project" value="UniProtKB-SubCell"/>
</dbReference>
<evidence type="ECO:0000256" key="3">
    <source>
        <dbReference type="ARBA" id="ARBA00022475"/>
    </source>
</evidence>
<evidence type="ECO:0000256" key="2">
    <source>
        <dbReference type="ARBA" id="ARBA00022448"/>
    </source>
</evidence>
<feature type="transmembrane region" description="Helical" evidence="7">
    <location>
        <begin position="255"/>
        <end position="275"/>
    </location>
</feature>
<keyword evidence="2 7" id="KW-0813">Transport</keyword>
<comment type="caution">
    <text evidence="9">The sequence shown here is derived from an EMBL/GenBank/DDBJ whole genome shotgun (WGS) entry which is preliminary data.</text>
</comment>
<keyword evidence="3" id="KW-1003">Cell membrane</keyword>
<dbReference type="InterPro" id="IPR035906">
    <property type="entry name" value="MetI-like_sf"/>
</dbReference>
<evidence type="ECO:0000256" key="5">
    <source>
        <dbReference type="ARBA" id="ARBA00022989"/>
    </source>
</evidence>
<feature type="domain" description="ABC transmembrane type-1" evidence="8">
    <location>
        <begin position="88"/>
        <end position="276"/>
    </location>
</feature>
<reference evidence="9 10" key="1">
    <citation type="submission" date="2020-02" db="EMBL/GenBank/DDBJ databases">
        <authorList>
            <person name="Gao J."/>
            <person name="Sun J."/>
        </authorList>
    </citation>
    <scope>NUCLEOTIDE SEQUENCE [LARGE SCALE GENOMIC DNA]</scope>
    <source>
        <strain evidence="9 10">7124</strain>
    </source>
</reference>
<dbReference type="Proteomes" id="UP000480151">
    <property type="component" value="Unassembled WGS sequence"/>
</dbReference>
<comment type="subcellular location">
    <subcellularLocation>
        <location evidence="1 7">Cell membrane</location>
        <topology evidence="1 7">Multi-pass membrane protein</topology>
    </subcellularLocation>
</comment>
<evidence type="ECO:0000256" key="6">
    <source>
        <dbReference type="ARBA" id="ARBA00023136"/>
    </source>
</evidence>
<keyword evidence="10" id="KW-1185">Reference proteome</keyword>
<feature type="transmembrane region" description="Helical" evidence="7">
    <location>
        <begin position="24"/>
        <end position="44"/>
    </location>
</feature>
<gene>
    <name evidence="9" type="ORF">G5B47_06000</name>
</gene>
<dbReference type="InterPro" id="IPR050366">
    <property type="entry name" value="BP-dependent_transpt_permease"/>
</dbReference>
<feature type="transmembrane region" description="Helical" evidence="7">
    <location>
        <begin position="88"/>
        <end position="112"/>
    </location>
</feature>
<proteinExistence type="inferred from homology"/>
<dbReference type="Pfam" id="PF00528">
    <property type="entry name" value="BPD_transp_1"/>
    <property type="match status" value="1"/>
</dbReference>
<dbReference type="PANTHER" id="PTHR43386">
    <property type="entry name" value="OLIGOPEPTIDE TRANSPORT SYSTEM PERMEASE PROTEIN APPC"/>
    <property type="match status" value="1"/>
</dbReference>
<evidence type="ECO:0000313" key="9">
    <source>
        <dbReference type="EMBL" id="NGM81959.1"/>
    </source>
</evidence>
<dbReference type="EMBL" id="JAAKGU010000002">
    <property type="protein sequence ID" value="NGM81959.1"/>
    <property type="molecule type" value="Genomic_DNA"/>
</dbReference>
<evidence type="ECO:0000256" key="1">
    <source>
        <dbReference type="ARBA" id="ARBA00004651"/>
    </source>
</evidence>
<name>A0A6M1PF11_9BACL</name>
<evidence type="ECO:0000256" key="4">
    <source>
        <dbReference type="ARBA" id="ARBA00022692"/>
    </source>
</evidence>
<dbReference type="SUPFAM" id="SSF161098">
    <property type="entry name" value="MetI-like"/>
    <property type="match status" value="1"/>
</dbReference>
<dbReference type="CDD" id="cd06261">
    <property type="entry name" value="TM_PBP2"/>
    <property type="match status" value="1"/>
</dbReference>
<protein>
    <submittedName>
        <fullName evidence="9">ABC transporter permease</fullName>
    </submittedName>
</protein>
<accession>A0A6M1PF11</accession>
<evidence type="ECO:0000259" key="8">
    <source>
        <dbReference type="PROSITE" id="PS50928"/>
    </source>
</evidence>
<keyword evidence="6 7" id="KW-0472">Membrane</keyword>
<evidence type="ECO:0000256" key="7">
    <source>
        <dbReference type="RuleBase" id="RU363032"/>
    </source>
</evidence>
<evidence type="ECO:0000313" key="10">
    <source>
        <dbReference type="Proteomes" id="UP000480151"/>
    </source>
</evidence>
<comment type="similarity">
    <text evidence="7">Belongs to the binding-protein-dependent transport system permease family.</text>
</comment>
<organism evidence="9 10">
    <name type="scientific">Paenibacillus apii</name>
    <dbReference type="NCBI Taxonomy" id="1850370"/>
    <lineage>
        <taxon>Bacteria</taxon>
        <taxon>Bacillati</taxon>
        <taxon>Bacillota</taxon>
        <taxon>Bacilli</taxon>
        <taxon>Bacillales</taxon>
        <taxon>Paenibacillaceae</taxon>
        <taxon>Paenibacillus</taxon>
    </lineage>
</organism>
<dbReference type="Gene3D" id="1.10.3720.10">
    <property type="entry name" value="MetI-like"/>
    <property type="match status" value="1"/>
</dbReference>
<dbReference type="RefSeq" id="WP_165095644.1">
    <property type="nucleotide sequence ID" value="NZ_JAAKGU010000002.1"/>
</dbReference>
<feature type="transmembrane region" description="Helical" evidence="7">
    <location>
        <begin position="148"/>
        <end position="167"/>
    </location>
</feature>
<sequence length="289" mass="31349">MKPNHAPASRIHVAVRQFAASRPAAFALLFLTAVITFCLLAPWLTDYDPVKISLRNLNRPPNAEHWLGTDNGGRDVLSRLLYGGRTTLWISLCVSAMTAGAGTAIGVLAGYFGRTADSLLMRAADVVLSFPFLIIVIVVKSIYPDGGIPSLIWTAGLLGWGGFARIIRAKTLAVKEYEYILAARSLGAGPLRILTRHLLPGLSGLLILNLMWTFAAMIGVEASLSFLGFGVPAGQPSWGNMMADALSPEVIRDRWWLWLPASLLITGVILSIHLISEGIKKAFLVQEKY</sequence>
<dbReference type="InterPro" id="IPR025966">
    <property type="entry name" value="OppC_N"/>
</dbReference>
<dbReference type="PROSITE" id="PS50928">
    <property type="entry name" value="ABC_TM1"/>
    <property type="match status" value="1"/>
</dbReference>
<dbReference type="Pfam" id="PF12911">
    <property type="entry name" value="OppC_N"/>
    <property type="match status" value="1"/>
</dbReference>
<keyword evidence="5 7" id="KW-1133">Transmembrane helix</keyword>
<keyword evidence="4 7" id="KW-0812">Transmembrane</keyword>
<feature type="transmembrane region" description="Helical" evidence="7">
    <location>
        <begin position="119"/>
        <end position="142"/>
    </location>
</feature>
<dbReference type="AlphaFoldDB" id="A0A6M1PF11"/>
<dbReference type="GO" id="GO:0055085">
    <property type="term" value="P:transmembrane transport"/>
    <property type="evidence" value="ECO:0007669"/>
    <property type="project" value="InterPro"/>
</dbReference>
<dbReference type="PANTHER" id="PTHR43386:SF1">
    <property type="entry name" value="D,D-DIPEPTIDE TRANSPORT SYSTEM PERMEASE PROTEIN DDPC-RELATED"/>
    <property type="match status" value="1"/>
</dbReference>
<feature type="transmembrane region" description="Helical" evidence="7">
    <location>
        <begin position="198"/>
        <end position="220"/>
    </location>
</feature>
<dbReference type="InterPro" id="IPR000515">
    <property type="entry name" value="MetI-like"/>
</dbReference>